<proteinExistence type="predicted"/>
<evidence type="ECO:0000313" key="1">
    <source>
        <dbReference type="EMBL" id="RLM98496.1"/>
    </source>
</evidence>
<accession>A0A3L6R6K4</accession>
<comment type="caution">
    <text evidence="1">The sequence shown here is derived from an EMBL/GenBank/DDBJ whole genome shotgun (WGS) entry which is preliminary data.</text>
</comment>
<dbReference type="AlphaFoldDB" id="A0A3L6R6K4"/>
<dbReference type="Proteomes" id="UP000275267">
    <property type="component" value="Unassembled WGS sequence"/>
</dbReference>
<dbReference type="PANTHER" id="PTHR32141:SF26">
    <property type="entry name" value="OS08G0328600 PROTEIN"/>
    <property type="match status" value="1"/>
</dbReference>
<dbReference type="OrthoDB" id="670854at2759"/>
<keyword evidence="2" id="KW-1185">Reference proteome</keyword>
<reference evidence="2" key="1">
    <citation type="journal article" date="2019" name="Nat. Commun.">
        <title>The genome of broomcorn millet.</title>
        <authorList>
            <person name="Zou C."/>
            <person name="Miki D."/>
            <person name="Li D."/>
            <person name="Tang Q."/>
            <person name="Xiao L."/>
            <person name="Rajput S."/>
            <person name="Deng P."/>
            <person name="Jia W."/>
            <person name="Huang R."/>
            <person name="Zhang M."/>
            <person name="Sun Y."/>
            <person name="Hu J."/>
            <person name="Fu X."/>
            <person name="Schnable P.S."/>
            <person name="Li F."/>
            <person name="Zhang H."/>
            <person name="Feng B."/>
            <person name="Zhu X."/>
            <person name="Liu R."/>
            <person name="Schnable J.C."/>
            <person name="Zhu J.-K."/>
            <person name="Zhang H."/>
        </authorList>
    </citation>
    <scope>NUCLEOTIDE SEQUENCE [LARGE SCALE GENOMIC DNA]</scope>
</reference>
<gene>
    <name evidence="1" type="ORF">C2845_PM06G24260</name>
</gene>
<sequence length="331" mass="37617">MHAPRLRSLVYKGLLRRFLLTSAAPDLARVDLHFLQDEAHQREDKEGARVLFWQFMQNFTNARALKLKMNHDLKEIAAVGKARRAALLHAFPNVERLELEGAHRPASKTAAVAVANLLHCCPVVRDLELKLSTVPPHSWKRTEYWRPFLGRKDRLDYSKSVDRFTRRSSKTTIGMEESSGGGYDDVPAGISGLRGRSFACLQSSLRRVSLQFRLGDPSSSCLGVRLVKFFAENAVVLEEIRVDSGNRRLYEHLNLDVGRWIAPNNSTKACLNTRIWQRVRGSFLEFLVYPLIPQQTLGGVQPALQCYPFRGERGWTASLDPLLTRIWLTII</sequence>
<evidence type="ECO:0008006" key="3">
    <source>
        <dbReference type="Google" id="ProtNLM"/>
    </source>
</evidence>
<evidence type="ECO:0000313" key="2">
    <source>
        <dbReference type="Proteomes" id="UP000275267"/>
    </source>
</evidence>
<dbReference type="InterPro" id="IPR055302">
    <property type="entry name" value="F-box_dom-containing"/>
</dbReference>
<protein>
    <recommendedName>
        <fullName evidence="3">FBD domain-containing protein</fullName>
    </recommendedName>
</protein>
<dbReference type="EMBL" id="PQIB02000009">
    <property type="protein sequence ID" value="RLM98496.1"/>
    <property type="molecule type" value="Genomic_DNA"/>
</dbReference>
<organism evidence="1 2">
    <name type="scientific">Panicum miliaceum</name>
    <name type="common">Proso millet</name>
    <name type="synonym">Broomcorn millet</name>
    <dbReference type="NCBI Taxonomy" id="4540"/>
    <lineage>
        <taxon>Eukaryota</taxon>
        <taxon>Viridiplantae</taxon>
        <taxon>Streptophyta</taxon>
        <taxon>Embryophyta</taxon>
        <taxon>Tracheophyta</taxon>
        <taxon>Spermatophyta</taxon>
        <taxon>Magnoliopsida</taxon>
        <taxon>Liliopsida</taxon>
        <taxon>Poales</taxon>
        <taxon>Poaceae</taxon>
        <taxon>PACMAD clade</taxon>
        <taxon>Panicoideae</taxon>
        <taxon>Panicodae</taxon>
        <taxon>Paniceae</taxon>
        <taxon>Panicinae</taxon>
        <taxon>Panicum</taxon>
        <taxon>Panicum sect. Panicum</taxon>
    </lineage>
</organism>
<dbReference type="PANTHER" id="PTHR32141">
    <property type="match status" value="1"/>
</dbReference>
<name>A0A3L6R6K4_PANMI</name>